<reference evidence="7" key="1">
    <citation type="journal article" date="2017" name="Nat. Microbiol.">
        <title>Global analysis of biosynthetic gene clusters reveals vast potential of secondary metabolite production in Penicillium species.</title>
        <authorList>
            <person name="Nielsen J.C."/>
            <person name="Grijseels S."/>
            <person name="Prigent S."/>
            <person name="Ji B."/>
            <person name="Dainat J."/>
            <person name="Nielsen K.F."/>
            <person name="Frisvad J.C."/>
            <person name="Workman M."/>
            <person name="Nielsen J."/>
        </authorList>
    </citation>
    <scope>NUCLEOTIDE SEQUENCE [LARGE SCALE GENOMIC DNA]</scope>
    <source>
        <strain evidence="7">IBT 24891</strain>
    </source>
</reference>
<dbReference type="GO" id="GO:0016020">
    <property type="term" value="C:membrane"/>
    <property type="evidence" value="ECO:0007669"/>
    <property type="project" value="UniProtKB-SubCell"/>
</dbReference>
<evidence type="ECO:0000256" key="2">
    <source>
        <dbReference type="ARBA" id="ARBA00022692"/>
    </source>
</evidence>
<evidence type="ECO:0000256" key="1">
    <source>
        <dbReference type="ARBA" id="ARBA00004370"/>
    </source>
</evidence>
<accession>A0A1V6TU56</accession>
<gene>
    <name evidence="6" type="ORF">PENSTE_c002G06362</name>
</gene>
<comment type="subcellular location">
    <subcellularLocation>
        <location evidence="1">Membrane</location>
    </subcellularLocation>
</comment>
<keyword evidence="4" id="KW-0472">Membrane</keyword>
<feature type="compositionally biased region" description="Polar residues" evidence="5">
    <location>
        <begin position="105"/>
        <end position="119"/>
    </location>
</feature>
<name>A0A1V6TU56_9EURO</name>
<dbReference type="STRING" id="303698.A0A1V6TU56"/>
<feature type="region of interest" description="Disordered" evidence="5">
    <location>
        <begin position="96"/>
        <end position="119"/>
    </location>
</feature>
<evidence type="ECO:0000313" key="7">
    <source>
        <dbReference type="Proteomes" id="UP000191285"/>
    </source>
</evidence>
<dbReference type="EMBL" id="MLKD01000002">
    <property type="protein sequence ID" value="OQE29928.1"/>
    <property type="molecule type" value="Genomic_DNA"/>
</dbReference>
<protein>
    <recommendedName>
        <fullName evidence="8">SPRY domain-containing protein</fullName>
    </recommendedName>
</protein>
<dbReference type="CDD" id="cd12910">
    <property type="entry name" value="SPRY_SSH4_like"/>
    <property type="match status" value="1"/>
</dbReference>
<dbReference type="OrthoDB" id="25503at2759"/>
<evidence type="ECO:0000256" key="3">
    <source>
        <dbReference type="ARBA" id="ARBA00022989"/>
    </source>
</evidence>
<keyword evidence="2" id="KW-0812">Transmembrane</keyword>
<evidence type="ECO:0008006" key="8">
    <source>
        <dbReference type="Google" id="ProtNLM"/>
    </source>
</evidence>
<feature type="region of interest" description="Disordered" evidence="5">
    <location>
        <begin position="1"/>
        <end position="64"/>
    </location>
</feature>
<feature type="compositionally biased region" description="Low complexity" evidence="5">
    <location>
        <begin position="13"/>
        <end position="24"/>
    </location>
</feature>
<organism evidence="6 7">
    <name type="scientific">Penicillium steckii</name>
    <dbReference type="NCBI Taxonomy" id="303698"/>
    <lineage>
        <taxon>Eukaryota</taxon>
        <taxon>Fungi</taxon>
        <taxon>Dikarya</taxon>
        <taxon>Ascomycota</taxon>
        <taxon>Pezizomycotina</taxon>
        <taxon>Eurotiomycetes</taxon>
        <taxon>Eurotiomycetidae</taxon>
        <taxon>Eurotiales</taxon>
        <taxon>Aspergillaceae</taxon>
        <taxon>Penicillium</taxon>
    </lineage>
</organism>
<dbReference type="Gene3D" id="2.60.120.920">
    <property type="match status" value="1"/>
</dbReference>
<dbReference type="Proteomes" id="UP000191285">
    <property type="component" value="Unassembled WGS sequence"/>
</dbReference>
<evidence type="ECO:0000256" key="5">
    <source>
        <dbReference type="SAM" id="MobiDB-lite"/>
    </source>
</evidence>
<dbReference type="InterPro" id="IPR035780">
    <property type="entry name" value="SPRY_Ssh4-like"/>
</dbReference>
<proteinExistence type="predicted"/>
<keyword evidence="3" id="KW-1133">Transmembrane helix</keyword>
<keyword evidence="7" id="KW-1185">Reference proteome</keyword>
<sequence>MSHPDSAPPSYEASQASTSSTNQTQPPPYHNWQEAVPDTSIFPPPPISGFYASGTGNASADDAERAHQFCNQTPLWIPALPSSSVWNEVNSHNIRPVQPPEFNGKLSTPSKGKWKGSSSDRNGDCVLLSHLPLYFAKVDSPFAQGRRKVIYFEVRVSRFRGGPVDGESGFSIGFVAQPYPSWRSPGWERGSLGVCSDDGCRFVNDSWGGREFTGPVKVGESVGLGMIFDGSEVVDEYSKKRKCKVEVFFTRNGVRAGGWDLYEERDEDSGGVEGLEGDFDLYGAVGLFGGVDFEVCFDPAGWLYKP</sequence>
<evidence type="ECO:0000313" key="6">
    <source>
        <dbReference type="EMBL" id="OQE29928.1"/>
    </source>
</evidence>
<comment type="caution">
    <text evidence="6">The sequence shown here is derived from an EMBL/GenBank/DDBJ whole genome shotgun (WGS) entry which is preliminary data.</text>
</comment>
<dbReference type="AlphaFoldDB" id="A0A1V6TU56"/>
<dbReference type="InterPro" id="IPR043136">
    <property type="entry name" value="B30.2/SPRY_sf"/>
</dbReference>
<evidence type="ECO:0000256" key="4">
    <source>
        <dbReference type="ARBA" id="ARBA00023136"/>
    </source>
</evidence>